<reference evidence="5 6" key="1">
    <citation type="submission" date="2018-08" db="EMBL/GenBank/DDBJ databases">
        <title>Meiothermus cateniformans JCM 15151 genome sequencing project.</title>
        <authorList>
            <person name="Da Costa M.S."/>
            <person name="Albuquerque L."/>
            <person name="Raposo P."/>
            <person name="Froufe H.J.C."/>
            <person name="Barroso C.S."/>
            <person name="Egas C."/>
        </authorList>
    </citation>
    <scope>NUCLEOTIDE SEQUENCE [LARGE SCALE GENOMIC DNA]</scope>
    <source>
        <strain evidence="5 6">JCM 15151</strain>
    </source>
</reference>
<dbReference type="InterPro" id="IPR042099">
    <property type="entry name" value="ANL_N_sf"/>
</dbReference>
<dbReference type="PROSITE" id="PS00455">
    <property type="entry name" value="AMP_BINDING"/>
    <property type="match status" value="1"/>
</dbReference>
<evidence type="ECO:0000256" key="1">
    <source>
        <dbReference type="ARBA" id="ARBA00022598"/>
    </source>
</evidence>
<dbReference type="GO" id="GO:0004467">
    <property type="term" value="F:long-chain fatty acid-CoA ligase activity"/>
    <property type="evidence" value="ECO:0007669"/>
    <property type="project" value="UniProtKB-EC"/>
</dbReference>
<dbReference type="PANTHER" id="PTHR43272">
    <property type="entry name" value="LONG-CHAIN-FATTY-ACID--COA LIGASE"/>
    <property type="match status" value="1"/>
</dbReference>
<sequence length="652" mass="73826">MGRKPSAMPSGYELKKYTLPQVLQMRARAMPKQVAIREKDLGIWNEITFADYYRHVTRFAAGLLALGFEKGERLAVIADNIPEWLYAELGTQALGGISVGVYQSSLPPEIAYVLSYTGAAFVVAEDQEQVDKLLEIRSEIPSVRKVIYEDPKGMRAYRDDPWIISFDEVERLGEEYLQRHPQAVEERIAQGHPEDVCHLSLTSGTTGRPKAAMLRHRNLLHMGVALQEIDPLKPTDDYLSFLPFAWIGEQMMSVGMALAGGFAVNMPESVETAMADLKEIGPHVMFSPPRVWEGIQSQTWVRISETYAFNRWVYQQMLKIGYRAADYRMRGKPMPLGLRLAYWFADQIMFKPLRDQLGFLRLRRAYTGGAALGPDVFRFYHAIGVNLKQIYGQTEIIGIAFVHRDGDVRADTVGLPIPGGEVKISERGEILCRSDAVVAGYWQNPEATAETFADGWLHTGDAGYLTPEGHLVVIDRVSDVMHTSTQQMFSPQFIENKLKFSPYIKEAVVFGDQKPFLTAFINVDPQTVGKWAEDHRIAYTTYLDLSQKPQVAELIRKEVQHVNQGLPEHLRIRRFVLLYKLLDADDDELTRTGKVRRKFIMQRYQPIVDALYGGTDKVQVDTEFKYQDGTVQKVSVEVRVLEADGKPEIVGV</sequence>
<keyword evidence="2" id="KW-0276">Fatty acid metabolism</keyword>
<feature type="domain" description="AMP-dependent synthetase/ligase" evidence="4">
    <location>
        <begin position="24"/>
        <end position="442"/>
    </location>
</feature>
<protein>
    <submittedName>
        <fullName evidence="5">Long-chain-fatty-acid--CoA ligase FadD15</fullName>
        <ecNumber evidence="5">6.2.1.3</ecNumber>
    </submittedName>
</protein>
<dbReference type="Pfam" id="PF23562">
    <property type="entry name" value="AMP-binding_C_3"/>
    <property type="match status" value="1"/>
</dbReference>
<dbReference type="Gene3D" id="3.40.50.12780">
    <property type="entry name" value="N-terminal domain of ligase-like"/>
    <property type="match status" value="1"/>
</dbReference>
<dbReference type="Proteomes" id="UP000266089">
    <property type="component" value="Unassembled WGS sequence"/>
</dbReference>
<dbReference type="AlphaFoldDB" id="A0A399DZ26"/>
<evidence type="ECO:0000256" key="3">
    <source>
        <dbReference type="ARBA" id="ARBA00023098"/>
    </source>
</evidence>
<accession>A0A399DZ26</accession>
<evidence type="ECO:0000259" key="4">
    <source>
        <dbReference type="Pfam" id="PF00501"/>
    </source>
</evidence>
<dbReference type="CDD" id="cd17641">
    <property type="entry name" value="LC_FACS_bac1"/>
    <property type="match status" value="1"/>
</dbReference>
<proteinExistence type="predicted"/>
<dbReference type="EC" id="6.2.1.3" evidence="5"/>
<dbReference type="EMBL" id="QWKX01000039">
    <property type="protein sequence ID" value="RIH76643.1"/>
    <property type="molecule type" value="Genomic_DNA"/>
</dbReference>
<evidence type="ECO:0000313" key="6">
    <source>
        <dbReference type="Proteomes" id="UP000266089"/>
    </source>
</evidence>
<organism evidence="5 6">
    <name type="scientific">Meiothermus taiwanensis</name>
    <dbReference type="NCBI Taxonomy" id="172827"/>
    <lineage>
        <taxon>Bacteria</taxon>
        <taxon>Thermotogati</taxon>
        <taxon>Deinococcota</taxon>
        <taxon>Deinococci</taxon>
        <taxon>Thermales</taxon>
        <taxon>Thermaceae</taxon>
        <taxon>Meiothermus</taxon>
    </lineage>
</organism>
<comment type="caution">
    <text evidence="5">The sequence shown here is derived from an EMBL/GenBank/DDBJ whole genome shotgun (WGS) entry which is preliminary data.</text>
</comment>
<dbReference type="SUPFAM" id="SSF56801">
    <property type="entry name" value="Acetyl-CoA synthetase-like"/>
    <property type="match status" value="1"/>
</dbReference>
<keyword evidence="3" id="KW-0443">Lipid metabolism</keyword>
<gene>
    <name evidence="5" type="ORF">Mcate_01694</name>
</gene>
<dbReference type="Pfam" id="PF00501">
    <property type="entry name" value="AMP-binding"/>
    <property type="match status" value="1"/>
</dbReference>
<dbReference type="InterPro" id="IPR020845">
    <property type="entry name" value="AMP-binding_CS"/>
</dbReference>
<keyword evidence="1 5" id="KW-0436">Ligase</keyword>
<dbReference type="PANTHER" id="PTHR43272:SF32">
    <property type="entry name" value="AMP-DEPENDENT SYNTHETASE_LIGASE DOMAIN-CONTAINING PROTEIN"/>
    <property type="match status" value="1"/>
</dbReference>
<evidence type="ECO:0000313" key="5">
    <source>
        <dbReference type="EMBL" id="RIH76643.1"/>
    </source>
</evidence>
<dbReference type="GO" id="GO:0016020">
    <property type="term" value="C:membrane"/>
    <property type="evidence" value="ECO:0007669"/>
    <property type="project" value="TreeGrafter"/>
</dbReference>
<name>A0A399DZ26_9DEIN</name>
<dbReference type="InterPro" id="IPR000873">
    <property type="entry name" value="AMP-dep_synth/lig_dom"/>
</dbReference>
<evidence type="ECO:0000256" key="2">
    <source>
        <dbReference type="ARBA" id="ARBA00022832"/>
    </source>
</evidence>